<dbReference type="Proteomes" id="UP000502677">
    <property type="component" value="Chromosome"/>
</dbReference>
<dbReference type="GO" id="GO:0006508">
    <property type="term" value="P:proteolysis"/>
    <property type="evidence" value="ECO:0007669"/>
    <property type="project" value="UniProtKB-KW"/>
</dbReference>
<gene>
    <name evidence="10" type="ORF">G7068_03635</name>
</gene>
<dbReference type="PROSITE" id="PS52035">
    <property type="entry name" value="PEPTIDASE_M14"/>
    <property type="match status" value="1"/>
</dbReference>
<keyword evidence="11" id="KW-1185">Reference proteome</keyword>
<dbReference type="GO" id="GO:0004181">
    <property type="term" value="F:metallocarboxypeptidase activity"/>
    <property type="evidence" value="ECO:0007669"/>
    <property type="project" value="InterPro"/>
</dbReference>
<name>A0A6G7XCT4_9MICO</name>
<comment type="similarity">
    <text evidence="2 7">Belongs to the peptidase M14 family.</text>
</comment>
<protein>
    <recommendedName>
        <fullName evidence="9">Peptidase M14 domain-containing protein</fullName>
    </recommendedName>
</protein>
<keyword evidence="4" id="KW-0378">Hydrolase</keyword>
<reference evidence="10 11" key="1">
    <citation type="submission" date="2020-03" db="EMBL/GenBank/DDBJ databases">
        <title>Leucobacter sp. nov., isolated from beetles.</title>
        <authorList>
            <person name="Hyun D.-W."/>
            <person name="Bae J.-W."/>
        </authorList>
    </citation>
    <scope>NUCLEOTIDE SEQUENCE [LARGE SCALE GENOMIC DNA]</scope>
    <source>
        <strain evidence="10 11">HDW9C</strain>
    </source>
</reference>
<dbReference type="AlphaFoldDB" id="A0A6G7XCT4"/>
<keyword evidence="8" id="KW-0732">Signal</keyword>
<accession>A0A6G7XCT4</accession>
<evidence type="ECO:0000256" key="5">
    <source>
        <dbReference type="ARBA" id="ARBA00022833"/>
    </source>
</evidence>
<feature type="signal peptide" evidence="8">
    <location>
        <begin position="1"/>
        <end position="29"/>
    </location>
</feature>
<evidence type="ECO:0000256" key="6">
    <source>
        <dbReference type="ARBA" id="ARBA00023049"/>
    </source>
</evidence>
<evidence type="ECO:0000256" key="8">
    <source>
        <dbReference type="SAM" id="SignalP"/>
    </source>
</evidence>
<keyword evidence="3" id="KW-0645">Protease</keyword>
<evidence type="ECO:0000259" key="9">
    <source>
        <dbReference type="PROSITE" id="PS52035"/>
    </source>
</evidence>
<dbReference type="KEGG" id="lvi:G7068_03635"/>
<comment type="cofactor">
    <cofactor evidence="1">
        <name>Zn(2+)</name>
        <dbReference type="ChEBI" id="CHEBI:29105"/>
    </cofactor>
</comment>
<evidence type="ECO:0000256" key="1">
    <source>
        <dbReference type="ARBA" id="ARBA00001947"/>
    </source>
</evidence>
<dbReference type="SMART" id="SM00631">
    <property type="entry name" value="Zn_pept"/>
    <property type="match status" value="1"/>
</dbReference>
<evidence type="ECO:0000256" key="7">
    <source>
        <dbReference type="PROSITE-ProRule" id="PRU01379"/>
    </source>
</evidence>
<feature type="chain" id="PRO_5026283440" description="Peptidase M14 domain-containing protein" evidence="8">
    <location>
        <begin position="30"/>
        <end position="594"/>
    </location>
</feature>
<evidence type="ECO:0000256" key="3">
    <source>
        <dbReference type="ARBA" id="ARBA00022670"/>
    </source>
</evidence>
<dbReference type="InterPro" id="IPR000834">
    <property type="entry name" value="Peptidase_M14"/>
</dbReference>
<dbReference type="RefSeq" id="WP_166289066.1">
    <property type="nucleotide sequence ID" value="NZ_CP049863.1"/>
</dbReference>
<evidence type="ECO:0000256" key="4">
    <source>
        <dbReference type="ARBA" id="ARBA00022801"/>
    </source>
</evidence>
<dbReference type="PANTHER" id="PTHR11705">
    <property type="entry name" value="PROTEASE FAMILY M14 CARBOXYPEPTIDASE A,B"/>
    <property type="match status" value="1"/>
</dbReference>
<dbReference type="SUPFAM" id="SSF53187">
    <property type="entry name" value="Zn-dependent exopeptidases"/>
    <property type="match status" value="1"/>
</dbReference>
<evidence type="ECO:0000256" key="2">
    <source>
        <dbReference type="ARBA" id="ARBA00005988"/>
    </source>
</evidence>
<dbReference type="EMBL" id="CP049863">
    <property type="protein sequence ID" value="QIK62404.1"/>
    <property type="molecule type" value="Genomic_DNA"/>
</dbReference>
<sequence length="594" mass="64315">MFRRKLIAGISGVAVATMLVSAFGPVAYAEEGRGPGTEVAEPAPFTAQVEVAGEEPNYGTALEMPKSYPVQPQLNYFRDNQTGPNGEADYNTKVPNLISHPDIAPRLTDIMAKSNRVSVQTIGKSTQGRDLYLVTVTAPETAEFTAQQETWRKKIRNNPVAAQKDTNLLAGYKTPIWISNNIHGNEWEGTDAALQYIEHLATAPMSEVGSILRNNRVYFSPSLNPDGRTNATRATALGLDPNRDMITLTTPEATSYTQTANAIQPIYTADFHGYTSVLQVEPTGPPHGSNYEYDLLIPHNYALALAVEKHVTKKLIPNNTYLTGPRGTVTNTPTDYIKIPYRDTASGWDDFPPIFTAQISPFYGALSATVEIPKGRTTISGRSLMTPENAVINQANAYETMVSMVDYLNKPAVSQDLLKGQIEMFARGVQGKPIKALTTDNIASVPGPDQWKSEWDVSDNQETVNLPRAYVIPVGDGQRSASDANRLVQRLLDMGVQVGTLKADTSVGGKTYPKGSYVVDMHQALRGLANALLDLGEDISNKLPSMYDISAWSLGYVWGATVDKVGSTTDAAPIGATTAVKAVTPNLTMPNGDT</sequence>
<dbReference type="Gene3D" id="3.40.630.10">
    <property type="entry name" value="Zn peptidases"/>
    <property type="match status" value="1"/>
</dbReference>
<organism evidence="10 11">
    <name type="scientific">Leucobacter viscericola</name>
    <dbReference type="NCBI Taxonomy" id="2714935"/>
    <lineage>
        <taxon>Bacteria</taxon>
        <taxon>Bacillati</taxon>
        <taxon>Actinomycetota</taxon>
        <taxon>Actinomycetes</taxon>
        <taxon>Micrococcales</taxon>
        <taxon>Microbacteriaceae</taxon>
        <taxon>Leucobacter</taxon>
    </lineage>
</organism>
<evidence type="ECO:0000313" key="11">
    <source>
        <dbReference type="Proteomes" id="UP000502677"/>
    </source>
</evidence>
<dbReference type="PRINTS" id="PR00765">
    <property type="entry name" value="CRBOXYPTASEA"/>
</dbReference>
<evidence type="ECO:0000313" key="10">
    <source>
        <dbReference type="EMBL" id="QIK62404.1"/>
    </source>
</evidence>
<feature type="active site" description="Proton donor/acceptor" evidence="7">
    <location>
        <position position="371"/>
    </location>
</feature>
<dbReference type="Pfam" id="PF00246">
    <property type="entry name" value="Peptidase_M14"/>
    <property type="match status" value="1"/>
</dbReference>
<proteinExistence type="inferred from homology"/>
<keyword evidence="5" id="KW-0862">Zinc</keyword>
<keyword evidence="6" id="KW-0482">Metalloprotease</keyword>
<dbReference type="GO" id="GO:0008270">
    <property type="term" value="F:zinc ion binding"/>
    <property type="evidence" value="ECO:0007669"/>
    <property type="project" value="InterPro"/>
</dbReference>
<feature type="domain" description="Peptidase M14" evidence="9">
    <location>
        <begin position="96"/>
        <end position="408"/>
    </location>
</feature>
<dbReference type="PANTHER" id="PTHR11705:SF143">
    <property type="entry name" value="SLL0236 PROTEIN"/>
    <property type="match status" value="1"/>
</dbReference>
<dbReference type="GO" id="GO:0005615">
    <property type="term" value="C:extracellular space"/>
    <property type="evidence" value="ECO:0007669"/>
    <property type="project" value="TreeGrafter"/>
</dbReference>